<keyword evidence="3 5" id="KW-0175">Coiled coil</keyword>
<comment type="subcellular location">
    <subcellularLocation>
        <location evidence="5">Secreted</location>
    </subcellularLocation>
    <subcellularLocation>
        <location evidence="5">Bacterial flagellum</location>
    </subcellularLocation>
</comment>
<keyword evidence="8" id="KW-0969">Cilium</keyword>
<sequence>MVTNSGISNVITGFTGVNSAQLVNDLVTAQLEPKQSDVRNRQNLNQARISALASASSALETFSKALGEVLNGRQLTGNLVSTRGDLVAASFIPGQKPQGLPATVQVSQLAAAQSMVSASSFASTSSTVGEGSLTITTSAGSFNVTIDSTNNSLGGLRDAINATNSGVTASIVTDNSGSRLVMRGREGAANSFTVTGSGGAATLDAFAFPPAGGAGMNSVTTARDSIINVNGIQLTNASNQIDTAVPGVRINLLAAAPGTNVVISGDQPTSSVKDIVNEFVTAYNDLRGALNSATAPGLDGASGGPLAGERAARDMMRSMASLTTKQLTDTGAYRSLADIGVKTNRDGTLTLDSVKFDRALAADPEGIARMLEPATPTAGNPGLAKAFEDVKTALKAPNGSLTGAQNRLNKIASDLTKMMEKVEEDSDKYREQLEKTFAAMDRQLTVLRSTQSYIEQQVSVWTNSGDN</sequence>
<gene>
    <name evidence="8" type="ORF">FG486_16845</name>
</gene>
<protein>
    <recommendedName>
        <fullName evidence="5">Flagellar hook-associated protein 2</fullName>
        <shortName evidence="5">HAP2</shortName>
    </recommendedName>
    <alternativeName>
        <fullName evidence="5">Flagellar cap protein</fullName>
    </alternativeName>
</protein>
<keyword evidence="5" id="KW-0964">Secreted</keyword>
<reference evidence="8 9" key="1">
    <citation type="journal article" date="1994" name="Int. J. Syst. Bacteriol.">
        <title>Phylogenetic positions of novel aerobic, bacteriochlorophyll a-containing bacteria and description of Roseococcus thiosulfatophilus gen. nov., sp. nov., Erythromicrobium ramosum gen. nov., sp. nov., and Erythrobacter litoralis sp. nov.</title>
        <authorList>
            <person name="Yurkov V."/>
            <person name="Stackebrandt E."/>
            <person name="Holmes A."/>
            <person name="Fuerst J.A."/>
            <person name="Hugenholtz P."/>
            <person name="Golecki J."/>
            <person name="Gad'on N."/>
            <person name="Gorlenko V.M."/>
            <person name="Kompantseva E.I."/>
            <person name="Drews G."/>
        </authorList>
    </citation>
    <scope>NUCLEOTIDE SEQUENCE [LARGE SCALE GENOMIC DNA]</scope>
    <source>
        <strain evidence="8 9">KR-99</strain>
    </source>
</reference>
<evidence type="ECO:0000256" key="4">
    <source>
        <dbReference type="ARBA" id="ARBA00023143"/>
    </source>
</evidence>
<name>A0A7V8UA35_9SPHN</name>
<comment type="caution">
    <text evidence="8">The sequence shown here is derived from an EMBL/GenBank/DDBJ whole genome shotgun (WGS) entry which is preliminary data.</text>
</comment>
<feature type="domain" description="Flagellar hook-associated protein 2 N-terminal" evidence="6">
    <location>
        <begin position="16"/>
        <end position="113"/>
    </location>
</feature>
<comment type="similarity">
    <text evidence="1 5">Belongs to the FliD family.</text>
</comment>
<dbReference type="GO" id="GO:0009424">
    <property type="term" value="C:bacterial-type flagellum hook"/>
    <property type="evidence" value="ECO:0007669"/>
    <property type="project" value="UniProtKB-UniRule"/>
</dbReference>
<evidence type="ECO:0000256" key="1">
    <source>
        <dbReference type="ARBA" id="ARBA00009764"/>
    </source>
</evidence>
<dbReference type="Pfam" id="PF07196">
    <property type="entry name" value="Flagellin_IN"/>
    <property type="match status" value="1"/>
</dbReference>
<dbReference type="RefSeq" id="WP_181268444.1">
    <property type="nucleotide sequence ID" value="NZ_BAAAGB010000002.1"/>
</dbReference>
<accession>A0A7V8UA35</accession>
<keyword evidence="8" id="KW-0282">Flagellum</keyword>
<keyword evidence="4 5" id="KW-0975">Bacterial flagellum</keyword>
<evidence type="ECO:0000256" key="5">
    <source>
        <dbReference type="RuleBase" id="RU362066"/>
    </source>
</evidence>
<evidence type="ECO:0000259" key="7">
    <source>
        <dbReference type="Pfam" id="PF07195"/>
    </source>
</evidence>
<comment type="subunit">
    <text evidence="2 5">Homopentamer.</text>
</comment>
<dbReference type="Pfam" id="PF02465">
    <property type="entry name" value="FliD_N"/>
    <property type="match status" value="1"/>
</dbReference>
<dbReference type="PANTHER" id="PTHR30288">
    <property type="entry name" value="FLAGELLAR CAP/ASSEMBLY PROTEIN FLID"/>
    <property type="match status" value="1"/>
</dbReference>
<dbReference type="InterPro" id="IPR040026">
    <property type="entry name" value="FliD"/>
</dbReference>
<evidence type="ECO:0000259" key="6">
    <source>
        <dbReference type="Pfam" id="PF02465"/>
    </source>
</evidence>
<dbReference type="AlphaFoldDB" id="A0A7V8UA35"/>
<evidence type="ECO:0000313" key="9">
    <source>
        <dbReference type="Proteomes" id="UP000589292"/>
    </source>
</evidence>
<dbReference type="Pfam" id="PF07195">
    <property type="entry name" value="FliD_C"/>
    <property type="match status" value="1"/>
</dbReference>
<evidence type="ECO:0000256" key="2">
    <source>
        <dbReference type="ARBA" id="ARBA00011255"/>
    </source>
</evidence>
<dbReference type="GO" id="GO:0007155">
    <property type="term" value="P:cell adhesion"/>
    <property type="evidence" value="ECO:0007669"/>
    <property type="project" value="InterPro"/>
</dbReference>
<organism evidence="8 9">
    <name type="scientific">Sphingomonas ursincola</name>
    <dbReference type="NCBI Taxonomy" id="56361"/>
    <lineage>
        <taxon>Bacteria</taxon>
        <taxon>Pseudomonadati</taxon>
        <taxon>Pseudomonadota</taxon>
        <taxon>Alphaproteobacteria</taxon>
        <taxon>Sphingomonadales</taxon>
        <taxon>Sphingomonadaceae</taxon>
        <taxon>Sphingomonas</taxon>
    </lineage>
</organism>
<dbReference type="GO" id="GO:0005576">
    <property type="term" value="C:extracellular region"/>
    <property type="evidence" value="ECO:0007669"/>
    <property type="project" value="UniProtKB-SubCell"/>
</dbReference>
<dbReference type="GO" id="GO:0071973">
    <property type="term" value="P:bacterial-type flagellum-dependent cell motility"/>
    <property type="evidence" value="ECO:0007669"/>
    <property type="project" value="TreeGrafter"/>
</dbReference>
<dbReference type="PANTHER" id="PTHR30288:SF0">
    <property type="entry name" value="FLAGELLAR HOOK-ASSOCIATED PROTEIN 2"/>
    <property type="match status" value="1"/>
</dbReference>
<dbReference type="GO" id="GO:0009421">
    <property type="term" value="C:bacterial-type flagellum filament cap"/>
    <property type="evidence" value="ECO:0007669"/>
    <property type="project" value="InterPro"/>
</dbReference>
<feature type="domain" description="Flagellar hook-associated protein 2 C-terminal" evidence="7">
    <location>
        <begin position="222"/>
        <end position="444"/>
    </location>
</feature>
<evidence type="ECO:0000313" key="8">
    <source>
        <dbReference type="EMBL" id="MBA1376012.1"/>
    </source>
</evidence>
<proteinExistence type="inferred from homology"/>
<dbReference type="EMBL" id="VDES01000004">
    <property type="protein sequence ID" value="MBA1376012.1"/>
    <property type="molecule type" value="Genomic_DNA"/>
</dbReference>
<keyword evidence="8" id="KW-0966">Cell projection</keyword>
<comment type="function">
    <text evidence="5">Required for morphogenesis and for the elongation of the flagellar filament by facilitating polymerization of the flagellin monomers at the tip of growing filament. Forms a capping structure, which prevents flagellin subunits (transported through the central channel of the flagellum) from leaking out without polymerization at the distal end.</text>
</comment>
<dbReference type="Proteomes" id="UP000589292">
    <property type="component" value="Unassembled WGS sequence"/>
</dbReference>
<evidence type="ECO:0000256" key="3">
    <source>
        <dbReference type="ARBA" id="ARBA00023054"/>
    </source>
</evidence>
<dbReference type="InterPro" id="IPR010810">
    <property type="entry name" value="Flagellin_hook_IN_motif"/>
</dbReference>
<dbReference type="InterPro" id="IPR003481">
    <property type="entry name" value="FliD_N"/>
</dbReference>
<keyword evidence="9" id="KW-1185">Reference proteome</keyword>
<feature type="coiled-coil region" evidence="5">
    <location>
        <begin position="405"/>
        <end position="439"/>
    </location>
</feature>
<dbReference type="InterPro" id="IPR010809">
    <property type="entry name" value="FliD_C"/>
</dbReference>